<dbReference type="AlphaFoldDB" id="A0A1F8EE88"/>
<evidence type="ECO:0000313" key="1">
    <source>
        <dbReference type="EMBL" id="OGM98669.1"/>
    </source>
</evidence>
<dbReference type="EMBL" id="MGJB01000011">
    <property type="protein sequence ID" value="OGM98669.1"/>
    <property type="molecule type" value="Genomic_DNA"/>
</dbReference>
<evidence type="ECO:0008006" key="3">
    <source>
        <dbReference type="Google" id="ProtNLM"/>
    </source>
</evidence>
<reference evidence="1 2" key="1">
    <citation type="journal article" date="2016" name="Nat. Commun.">
        <title>Thousands of microbial genomes shed light on interconnected biogeochemical processes in an aquifer system.</title>
        <authorList>
            <person name="Anantharaman K."/>
            <person name="Brown C.T."/>
            <person name="Hug L.A."/>
            <person name="Sharon I."/>
            <person name="Castelle C.J."/>
            <person name="Probst A.J."/>
            <person name="Thomas B.C."/>
            <person name="Singh A."/>
            <person name="Wilkins M.J."/>
            <person name="Karaoz U."/>
            <person name="Brodie E.L."/>
            <person name="Williams K.H."/>
            <person name="Hubbard S.S."/>
            <person name="Banfield J.F."/>
        </authorList>
    </citation>
    <scope>NUCLEOTIDE SEQUENCE [LARGE SCALE GENOMIC DNA]</scope>
</reference>
<gene>
    <name evidence="1" type="ORF">A2649_00710</name>
</gene>
<comment type="caution">
    <text evidence="1">The sequence shown here is derived from an EMBL/GenBank/DDBJ whole genome shotgun (WGS) entry which is preliminary data.</text>
</comment>
<sequence>MTNEKLFEFAAEKGWDKFLEAAYNIHTLPELATKLGKKESHLNIEIRAMCALGLLGLLPKLGGGYRCAPTVLGAKFIQAQNVKKGKTFSCQLCGTTTGLPHVCPAFYPEFG</sequence>
<organism evidence="1 2">
    <name type="scientific">Candidatus Yanofskybacteria bacterium RIFCSPHIGHO2_01_FULL_41_26</name>
    <dbReference type="NCBI Taxonomy" id="1802661"/>
    <lineage>
        <taxon>Bacteria</taxon>
        <taxon>Candidatus Yanofskyibacteriota</taxon>
    </lineage>
</organism>
<dbReference type="Proteomes" id="UP000176893">
    <property type="component" value="Unassembled WGS sequence"/>
</dbReference>
<name>A0A1F8EE88_9BACT</name>
<proteinExistence type="predicted"/>
<accession>A0A1F8EE88</accession>
<evidence type="ECO:0000313" key="2">
    <source>
        <dbReference type="Proteomes" id="UP000176893"/>
    </source>
</evidence>
<protein>
    <recommendedName>
        <fullName evidence="3">Transcriptional regulator</fullName>
    </recommendedName>
</protein>